<dbReference type="RefSeq" id="WP_088271364.1">
    <property type="nucleotide sequence ID" value="NZ_BMKI01000001.1"/>
</dbReference>
<dbReference type="Pfam" id="PF01381">
    <property type="entry name" value="HTH_3"/>
    <property type="match status" value="1"/>
</dbReference>
<name>A0ABQ1NEG1_9ENTE</name>
<reference evidence="3" key="1">
    <citation type="journal article" date="2019" name="Int. J. Syst. Evol. Microbiol.">
        <title>The Global Catalogue of Microorganisms (GCM) 10K type strain sequencing project: providing services to taxonomists for standard genome sequencing and annotation.</title>
        <authorList>
            <consortium name="The Broad Institute Genomics Platform"/>
            <consortium name="The Broad Institute Genome Sequencing Center for Infectious Disease"/>
            <person name="Wu L."/>
            <person name="Ma J."/>
        </authorList>
    </citation>
    <scope>NUCLEOTIDE SEQUENCE [LARGE SCALE GENOMIC DNA]</scope>
    <source>
        <strain evidence="3">CGMCC 1.15942</strain>
    </source>
</reference>
<comment type="caution">
    <text evidence="2">The sequence shown here is derived from an EMBL/GenBank/DDBJ whole genome shotgun (WGS) entry which is preliminary data.</text>
</comment>
<evidence type="ECO:0000259" key="1">
    <source>
        <dbReference type="PROSITE" id="PS50943"/>
    </source>
</evidence>
<evidence type="ECO:0000313" key="3">
    <source>
        <dbReference type="Proteomes" id="UP000630615"/>
    </source>
</evidence>
<protein>
    <recommendedName>
        <fullName evidence="1">HTH cro/C1-type domain-containing protein</fullName>
    </recommendedName>
</protein>
<proteinExistence type="predicted"/>
<dbReference type="InterPro" id="IPR010982">
    <property type="entry name" value="Lambda_DNA-bd_dom_sf"/>
</dbReference>
<dbReference type="SMART" id="SM00530">
    <property type="entry name" value="HTH_XRE"/>
    <property type="match status" value="1"/>
</dbReference>
<evidence type="ECO:0000313" key="2">
    <source>
        <dbReference type="EMBL" id="GGC74532.1"/>
    </source>
</evidence>
<dbReference type="CDD" id="cd00093">
    <property type="entry name" value="HTH_XRE"/>
    <property type="match status" value="1"/>
</dbReference>
<dbReference type="EMBL" id="BMKI01000001">
    <property type="protein sequence ID" value="GGC74532.1"/>
    <property type="molecule type" value="Genomic_DNA"/>
</dbReference>
<keyword evidence="3" id="KW-1185">Reference proteome</keyword>
<dbReference type="Proteomes" id="UP000630615">
    <property type="component" value="Unassembled WGS sequence"/>
</dbReference>
<accession>A0ABQ1NEG1</accession>
<organism evidence="2 3">
    <name type="scientific">Enterococcus wangshanyuanii</name>
    <dbReference type="NCBI Taxonomy" id="2005703"/>
    <lineage>
        <taxon>Bacteria</taxon>
        <taxon>Bacillati</taxon>
        <taxon>Bacillota</taxon>
        <taxon>Bacilli</taxon>
        <taxon>Lactobacillales</taxon>
        <taxon>Enterococcaceae</taxon>
        <taxon>Enterococcus</taxon>
    </lineage>
</organism>
<dbReference type="InterPro" id="IPR001387">
    <property type="entry name" value="Cro/C1-type_HTH"/>
</dbReference>
<sequence length="123" mass="14014">MNTKELVKDLARRKHLSLAELERKLDISNGTIGKWDKSQPSIEPLKKLADFFNVSTDYLLGRVDDPHLNFYDDKTFDAIAKSFAAENETYTQLFESLPLLSDEELVIVNNLVQSLLGLNQKKS</sequence>
<dbReference type="PROSITE" id="PS50943">
    <property type="entry name" value="HTH_CROC1"/>
    <property type="match status" value="1"/>
</dbReference>
<gene>
    <name evidence="2" type="ORF">GCM10011573_00020</name>
</gene>
<feature type="domain" description="HTH cro/C1-type" evidence="1">
    <location>
        <begin position="7"/>
        <end position="59"/>
    </location>
</feature>
<dbReference type="SUPFAM" id="SSF47413">
    <property type="entry name" value="lambda repressor-like DNA-binding domains"/>
    <property type="match status" value="1"/>
</dbReference>
<dbReference type="Gene3D" id="1.10.260.40">
    <property type="entry name" value="lambda repressor-like DNA-binding domains"/>
    <property type="match status" value="1"/>
</dbReference>